<dbReference type="Gene3D" id="3.30.110.60">
    <property type="entry name" value="YhbY-like"/>
    <property type="match status" value="1"/>
</dbReference>
<dbReference type="OrthoDB" id="9797519at2"/>
<dbReference type="InterPro" id="IPR051925">
    <property type="entry name" value="RNA-binding_domain"/>
</dbReference>
<evidence type="ECO:0000313" key="4">
    <source>
        <dbReference type="EMBL" id="KGE72437.1"/>
    </source>
</evidence>
<dbReference type="PANTHER" id="PTHR40065">
    <property type="entry name" value="RNA-BINDING PROTEIN YHBY"/>
    <property type="match status" value="1"/>
</dbReference>
<dbReference type="PROSITE" id="PS51295">
    <property type="entry name" value="CRM"/>
    <property type="match status" value="1"/>
</dbReference>
<dbReference type="InterPro" id="IPR035920">
    <property type="entry name" value="YhbY-like_sf"/>
</dbReference>
<dbReference type="eggNOG" id="COG1534">
    <property type="taxonomic scope" value="Bacteria"/>
</dbReference>
<name>A0A098R141_9SPIO</name>
<dbReference type="STRING" id="1480694.DC28_07205"/>
<dbReference type="AlphaFoldDB" id="A0A098R141"/>
<organism evidence="4 5">
    <name type="scientific">Spirochaeta lutea</name>
    <dbReference type="NCBI Taxonomy" id="1480694"/>
    <lineage>
        <taxon>Bacteria</taxon>
        <taxon>Pseudomonadati</taxon>
        <taxon>Spirochaetota</taxon>
        <taxon>Spirochaetia</taxon>
        <taxon>Spirochaetales</taxon>
        <taxon>Spirochaetaceae</taxon>
        <taxon>Spirochaeta</taxon>
    </lineage>
</organism>
<sequence length="107" mass="12587">MDYDIFSLQGFQRSYLKKLAHRRKPVVMLGQHGLSPEVLKAADQALNSHELIKIKFQDYKAERRPISEDLARQLEAQFVNLIGNILTIYRQNREPDQRIIRLPQNRS</sequence>
<dbReference type="EMBL" id="JNUP01000052">
    <property type="protein sequence ID" value="KGE72437.1"/>
    <property type="molecule type" value="Genomic_DNA"/>
</dbReference>
<dbReference type="SUPFAM" id="SSF75471">
    <property type="entry name" value="YhbY-like"/>
    <property type="match status" value="1"/>
</dbReference>
<dbReference type="Proteomes" id="UP000029692">
    <property type="component" value="Unassembled WGS sequence"/>
</dbReference>
<dbReference type="RefSeq" id="WP_037547206.1">
    <property type="nucleotide sequence ID" value="NZ_JNUP01000052.1"/>
</dbReference>
<dbReference type="SMART" id="SM01103">
    <property type="entry name" value="CRS1_YhbY"/>
    <property type="match status" value="1"/>
</dbReference>
<evidence type="ECO:0000259" key="3">
    <source>
        <dbReference type="PROSITE" id="PS51295"/>
    </source>
</evidence>
<evidence type="ECO:0000256" key="1">
    <source>
        <dbReference type="ARBA" id="ARBA00022884"/>
    </source>
</evidence>
<proteinExistence type="predicted"/>
<reference evidence="4 5" key="1">
    <citation type="submission" date="2014-05" db="EMBL/GenBank/DDBJ databases">
        <title>De novo Genome Sequence of Spirocheata sp.</title>
        <authorList>
            <person name="Shivani Y."/>
            <person name="Subhash Y."/>
            <person name="Tushar L."/>
            <person name="Sasikala C."/>
            <person name="Ramana C.V."/>
        </authorList>
    </citation>
    <scope>NUCLEOTIDE SEQUENCE [LARGE SCALE GENOMIC DNA]</scope>
    <source>
        <strain evidence="4 5">JC230</strain>
    </source>
</reference>
<evidence type="ECO:0000256" key="2">
    <source>
        <dbReference type="PROSITE-ProRule" id="PRU00626"/>
    </source>
</evidence>
<evidence type="ECO:0000313" key="5">
    <source>
        <dbReference type="Proteomes" id="UP000029692"/>
    </source>
</evidence>
<dbReference type="PANTHER" id="PTHR40065:SF3">
    <property type="entry name" value="RNA-BINDING PROTEIN YHBY"/>
    <property type="match status" value="1"/>
</dbReference>
<dbReference type="GO" id="GO:0003723">
    <property type="term" value="F:RNA binding"/>
    <property type="evidence" value="ECO:0007669"/>
    <property type="project" value="UniProtKB-UniRule"/>
</dbReference>
<feature type="domain" description="CRM" evidence="3">
    <location>
        <begin position="6"/>
        <end position="101"/>
    </location>
</feature>
<comment type="caution">
    <text evidence="4">The sequence shown here is derived from an EMBL/GenBank/DDBJ whole genome shotgun (WGS) entry which is preliminary data.</text>
</comment>
<gene>
    <name evidence="4" type="ORF">DC28_07205</name>
</gene>
<dbReference type="InterPro" id="IPR001890">
    <property type="entry name" value="RNA-binding_CRM"/>
</dbReference>
<protein>
    <recommendedName>
        <fullName evidence="3">CRM domain-containing protein</fullName>
    </recommendedName>
</protein>
<dbReference type="Pfam" id="PF01985">
    <property type="entry name" value="CRS1_YhbY"/>
    <property type="match status" value="1"/>
</dbReference>
<keyword evidence="5" id="KW-1185">Reference proteome</keyword>
<accession>A0A098R141</accession>
<keyword evidence="1 2" id="KW-0694">RNA-binding</keyword>